<dbReference type="InterPro" id="IPR009721">
    <property type="entry name" value="O-acyltransferase_WSD1_C"/>
</dbReference>
<keyword evidence="15" id="KW-1185">Reference proteome</keyword>
<dbReference type="SUPFAM" id="SSF52777">
    <property type="entry name" value="CoA-dependent acyltransferases"/>
    <property type="match status" value="1"/>
</dbReference>
<feature type="domain" description="O-acyltransferase WSD1-like N-terminal" evidence="12">
    <location>
        <begin position="51"/>
        <end position="268"/>
    </location>
</feature>
<dbReference type="Pfam" id="PF06974">
    <property type="entry name" value="WS_DGAT_C"/>
    <property type="match status" value="1"/>
</dbReference>
<sequence>MEGLRPIRVSKEDSEDGQPLSPMARMFHQPHSNVYIIIILGFKTSINPLAFKATLRHSLLKHPRFSSLQVVDEENGGEMRWVRTEVNLDNHVRVPKLDPCMESPDKFVEDYASNLSTTTISKSMPLWDVHLLNVQTSEAQSTCIIRVHHSLGDGISLMSLLLSCTRKASDAEALPSIPTIKRGNPSNNSGGFWQFLLKLWCLALLYWNTIVDIVMSLGTIFFLEDTKTPLKATLPLGTPRKRFVHKTISLDDVKLVKNAMGTTINDVMVAITQAGLSSYLNRKFGDNKKDNQGAEGNASNNLPNNIRLRGALFVNLRSSAGIQAFDDMTRRDSKGRWGNHIGFVLFPFTMAIRDDLLDHVREAKITGDRKKATFEAKFNYCMARFFPKWFTKLMSSFASRTTLCFSNIPGPAEEISYFGHPVSFIALGVYGQPYALVIHVVSYEKKMKIILSADENVISDPHQLCDDLQNSLELMKNAVIARKRADPQLYKHH</sequence>
<evidence type="ECO:0000256" key="7">
    <source>
        <dbReference type="ARBA" id="ARBA00023315"/>
    </source>
</evidence>
<evidence type="ECO:0000313" key="14">
    <source>
        <dbReference type="EMBL" id="OAY23894.1"/>
    </source>
</evidence>
<evidence type="ECO:0000256" key="9">
    <source>
        <dbReference type="ARBA" id="ARBA00047604"/>
    </source>
</evidence>
<proteinExistence type="inferred from homology"/>
<dbReference type="GO" id="GO:0019432">
    <property type="term" value="P:triglyceride biosynthetic process"/>
    <property type="evidence" value="ECO:0000318"/>
    <property type="project" value="GO_Central"/>
</dbReference>
<dbReference type="AlphaFoldDB" id="A0A2C9U2G9"/>
<dbReference type="GO" id="GO:0047196">
    <property type="term" value="F:long-chain-alcohol O-fatty-acyltransferase activity"/>
    <property type="evidence" value="ECO:0007669"/>
    <property type="project" value="UniProtKB-EC"/>
</dbReference>
<keyword evidence="5" id="KW-0808">Transferase</keyword>
<evidence type="ECO:0000259" key="13">
    <source>
        <dbReference type="Pfam" id="PF06974"/>
    </source>
</evidence>
<comment type="similarity">
    <text evidence="8">In the N-terminal section; belongs to the long-chain O-acyltransferase family.</text>
</comment>
<dbReference type="InterPro" id="IPR023213">
    <property type="entry name" value="CAT-like_dom_sf"/>
</dbReference>
<comment type="subcellular location">
    <subcellularLocation>
        <location evidence="1">Cell membrane</location>
        <topology evidence="1">Single-pass membrane protein</topology>
    </subcellularLocation>
    <subcellularLocation>
        <location evidence="2">Endoplasmic reticulum membrane</location>
    </subcellularLocation>
</comment>
<dbReference type="InterPro" id="IPR004255">
    <property type="entry name" value="O-acyltransferase_WSD1_N"/>
</dbReference>
<comment type="pathway">
    <text evidence="4">Lipid metabolism.</text>
</comment>
<evidence type="ECO:0000256" key="3">
    <source>
        <dbReference type="ARBA" id="ARBA00004771"/>
    </source>
</evidence>
<dbReference type="STRING" id="3983.A0A2C9U2G9"/>
<reference evidence="15" key="1">
    <citation type="journal article" date="2016" name="Nat. Biotechnol.">
        <title>Sequencing wild and cultivated cassava and related species reveals extensive interspecific hybridization and genetic diversity.</title>
        <authorList>
            <person name="Bredeson J.V."/>
            <person name="Lyons J.B."/>
            <person name="Prochnik S.E."/>
            <person name="Wu G.A."/>
            <person name="Ha C.M."/>
            <person name="Edsinger-Gonzales E."/>
            <person name="Grimwood J."/>
            <person name="Schmutz J."/>
            <person name="Rabbi I.Y."/>
            <person name="Egesi C."/>
            <person name="Nauluvula P."/>
            <person name="Lebot V."/>
            <person name="Ndunguru J."/>
            <person name="Mkamilo G."/>
            <person name="Bart R.S."/>
            <person name="Setter T.L."/>
            <person name="Gleadow R.M."/>
            <person name="Kulakow P."/>
            <person name="Ferguson M.E."/>
            <person name="Rounsley S."/>
            <person name="Rokhsar D.S."/>
        </authorList>
    </citation>
    <scope>NUCLEOTIDE SEQUENCE [LARGE SCALE GENOMIC DNA]</scope>
    <source>
        <strain evidence="15">cv. AM560-2</strain>
    </source>
</reference>
<comment type="caution">
    <text evidence="14">The sequence shown here is derived from an EMBL/GenBank/DDBJ whole genome shotgun (WGS) entry which is preliminary data.</text>
</comment>
<dbReference type="InterPro" id="IPR045034">
    <property type="entry name" value="O-acyltransferase_WSD1-like"/>
</dbReference>
<dbReference type="PANTHER" id="PTHR31650:SF38">
    <property type="entry name" value="O-ACYLTRANSFERASE WSD1-LIKE"/>
    <property type="match status" value="1"/>
</dbReference>
<dbReference type="Gene3D" id="3.30.559.10">
    <property type="entry name" value="Chloramphenicol acetyltransferase-like domain"/>
    <property type="match status" value="1"/>
</dbReference>
<accession>A0A2C9U2G9</accession>
<dbReference type="PANTHER" id="PTHR31650">
    <property type="entry name" value="O-ACYLTRANSFERASE (WSD1-LIKE) FAMILY PROTEIN"/>
    <property type="match status" value="1"/>
</dbReference>
<evidence type="ECO:0000256" key="8">
    <source>
        <dbReference type="ARBA" id="ARBA00024360"/>
    </source>
</evidence>
<gene>
    <name evidence="14" type="ORF">MANES_18G116000v8</name>
</gene>
<dbReference type="EMBL" id="CM004404">
    <property type="protein sequence ID" value="OAY23894.1"/>
    <property type="molecule type" value="Genomic_DNA"/>
</dbReference>
<dbReference type="Pfam" id="PF03007">
    <property type="entry name" value="WS_DGAT_cat"/>
    <property type="match status" value="1"/>
</dbReference>
<dbReference type="Gramene" id="Manes.18G116000.3.v8.1">
    <property type="protein sequence ID" value="Manes.18G116000.3.v8.1.CDS"/>
    <property type="gene ID" value="Manes.18G116000.v8.1"/>
</dbReference>
<evidence type="ECO:0000256" key="11">
    <source>
        <dbReference type="SAM" id="MobiDB-lite"/>
    </source>
</evidence>
<dbReference type="OrthoDB" id="843460at2759"/>
<protein>
    <submittedName>
        <fullName evidence="14">Uncharacterized protein</fullName>
    </submittedName>
</protein>
<name>A0A2C9U2G9_MANES</name>
<dbReference type="UniPathway" id="UPA00282"/>
<dbReference type="Proteomes" id="UP000091857">
    <property type="component" value="Chromosome 18"/>
</dbReference>
<evidence type="ECO:0000256" key="6">
    <source>
        <dbReference type="ARBA" id="ARBA00022824"/>
    </source>
</evidence>
<feature type="domain" description="O-acyltransferase WSD1 C-terminal" evidence="13">
    <location>
        <begin position="337"/>
        <end position="476"/>
    </location>
</feature>
<evidence type="ECO:0000256" key="10">
    <source>
        <dbReference type="ARBA" id="ARBA00048109"/>
    </source>
</evidence>
<evidence type="ECO:0000256" key="5">
    <source>
        <dbReference type="ARBA" id="ARBA00022679"/>
    </source>
</evidence>
<keyword evidence="7" id="KW-0012">Acyltransferase</keyword>
<comment type="catalytic activity">
    <reaction evidence="9">
        <text>a long chain fatty alcohol + a fatty acyl-CoA = a long-chain alcohol wax ester + CoA</text>
        <dbReference type="Rhea" id="RHEA:38443"/>
        <dbReference type="ChEBI" id="CHEBI:17135"/>
        <dbReference type="ChEBI" id="CHEBI:57287"/>
        <dbReference type="ChEBI" id="CHEBI:77636"/>
        <dbReference type="ChEBI" id="CHEBI:235323"/>
        <dbReference type="EC" id="2.3.1.75"/>
    </reaction>
</comment>
<feature type="region of interest" description="Disordered" evidence="11">
    <location>
        <begin position="1"/>
        <end position="21"/>
    </location>
</feature>
<comment type="catalytic activity">
    <reaction evidence="10">
        <text>an acyl-CoA + a 1,2-diacyl-sn-glycerol = a triacyl-sn-glycerol + CoA</text>
        <dbReference type="Rhea" id="RHEA:10868"/>
        <dbReference type="ChEBI" id="CHEBI:17815"/>
        <dbReference type="ChEBI" id="CHEBI:57287"/>
        <dbReference type="ChEBI" id="CHEBI:58342"/>
        <dbReference type="ChEBI" id="CHEBI:64615"/>
        <dbReference type="EC" id="2.3.1.20"/>
    </reaction>
</comment>
<evidence type="ECO:0000259" key="12">
    <source>
        <dbReference type="Pfam" id="PF03007"/>
    </source>
</evidence>
<evidence type="ECO:0000313" key="15">
    <source>
        <dbReference type="Proteomes" id="UP000091857"/>
    </source>
</evidence>
<dbReference type="GO" id="GO:0005886">
    <property type="term" value="C:plasma membrane"/>
    <property type="evidence" value="ECO:0000318"/>
    <property type="project" value="GO_Central"/>
</dbReference>
<evidence type="ECO:0000256" key="2">
    <source>
        <dbReference type="ARBA" id="ARBA00004586"/>
    </source>
</evidence>
<dbReference type="GO" id="GO:0005789">
    <property type="term" value="C:endoplasmic reticulum membrane"/>
    <property type="evidence" value="ECO:0007669"/>
    <property type="project" value="UniProtKB-SubCell"/>
</dbReference>
<evidence type="ECO:0000256" key="1">
    <source>
        <dbReference type="ARBA" id="ARBA00004162"/>
    </source>
</evidence>
<dbReference type="GO" id="GO:0004144">
    <property type="term" value="F:diacylglycerol O-acyltransferase activity"/>
    <property type="evidence" value="ECO:0007669"/>
    <property type="project" value="UniProtKB-EC"/>
</dbReference>
<dbReference type="GO" id="GO:0008374">
    <property type="term" value="F:O-acyltransferase activity"/>
    <property type="evidence" value="ECO:0000318"/>
    <property type="project" value="GO_Central"/>
</dbReference>
<organism evidence="14 15">
    <name type="scientific">Manihot esculenta</name>
    <name type="common">Cassava</name>
    <name type="synonym">Jatropha manihot</name>
    <dbReference type="NCBI Taxonomy" id="3983"/>
    <lineage>
        <taxon>Eukaryota</taxon>
        <taxon>Viridiplantae</taxon>
        <taxon>Streptophyta</taxon>
        <taxon>Embryophyta</taxon>
        <taxon>Tracheophyta</taxon>
        <taxon>Spermatophyta</taxon>
        <taxon>Magnoliopsida</taxon>
        <taxon>eudicotyledons</taxon>
        <taxon>Gunneridae</taxon>
        <taxon>Pentapetalae</taxon>
        <taxon>rosids</taxon>
        <taxon>fabids</taxon>
        <taxon>Malpighiales</taxon>
        <taxon>Euphorbiaceae</taxon>
        <taxon>Crotonoideae</taxon>
        <taxon>Manihoteae</taxon>
        <taxon>Manihot</taxon>
    </lineage>
</organism>
<evidence type="ECO:0000256" key="4">
    <source>
        <dbReference type="ARBA" id="ARBA00005189"/>
    </source>
</evidence>
<comment type="pathway">
    <text evidence="3">Glycerolipid metabolism; triacylglycerol biosynthesis.</text>
</comment>
<keyword evidence="6" id="KW-0256">Endoplasmic reticulum</keyword>